<dbReference type="PANTHER" id="PTHR14387">
    <property type="entry name" value="THADA/DEATH RECEPTOR INTERACTING PROTEIN"/>
    <property type="match status" value="1"/>
</dbReference>
<dbReference type="Pfam" id="PF25151">
    <property type="entry name" value="TPR_Trm732_C"/>
    <property type="match status" value="1"/>
</dbReference>
<dbReference type="InterPro" id="IPR051954">
    <property type="entry name" value="tRNA_methyltransferase_THADA"/>
</dbReference>
<dbReference type="GO" id="GO:0005829">
    <property type="term" value="C:cytosol"/>
    <property type="evidence" value="ECO:0007669"/>
    <property type="project" value="TreeGrafter"/>
</dbReference>
<dbReference type="GO" id="GO:0030488">
    <property type="term" value="P:tRNA methylation"/>
    <property type="evidence" value="ECO:0007669"/>
    <property type="project" value="TreeGrafter"/>
</dbReference>
<comment type="similarity">
    <text evidence="1">Belongs to the THADA family.</text>
</comment>
<dbReference type="Proteomes" id="UP000191024">
    <property type="component" value="Chromosome A"/>
</dbReference>
<dbReference type="SUPFAM" id="SSF48371">
    <property type="entry name" value="ARM repeat"/>
    <property type="match status" value="2"/>
</dbReference>
<dbReference type="InterPro" id="IPR056842">
    <property type="entry name" value="THADA-like_TPR_C"/>
</dbReference>
<evidence type="ECO:0000259" key="3">
    <source>
        <dbReference type="Pfam" id="PF10350"/>
    </source>
</evidence>
<accession>A0A1G4IPH6</accession>
<gene>
    <name evidence="6" type="ORF">LAMI_0A05314G</name>
</gene>
<evidence type="ECO:0000256" key="1">
    <source>
        <dbReference type="ARBA" id="ARBA00010409"/>
    </source>
</evidence>
<sequence length="1419" mass="162008">MLDEPRACDLKQWVLKWEYRDALHDKDQFAGFCNNFHQVFDSLSDEMVNDKVRLVLTDTLGIWIVRAKQVVEVAKTNGDIDSYGLWLAKLQDSLLTEDNCTFIFQYLIDFWSDGGPALTNSLETVLKRLLQILKLVYRENLAQLLHKWVSQILSLSHTLKPLYCVLEMLAPEIGAPMVFEKDPKFVEKSLESMHTEQLISPVSKCLVSLLVNCYPAPDKNGDLDQWFELWEGPIMQNFHSDVMRERIQIFILTPLFKFTPATVFERFVRRNFDETSPFLVPILKVGQELSLEEEPFGNDKLISKKFLECLLQDDTFKLSAFELLTYSPKRSQKIKTYVFDIVRRNLQVFFLDVHLKMRNDFHSAFKKFIDRVRDSTYSLNRDAEKLRIKSRFPDEEAEKRQSIKDAHQFLIWLLKFLMKQLAPGSQYPRKSLACKVLKTLLASGLDKSIDEKHITNKQTMTYPFSIRISHDEVLCRVLCDRLSDNYSDVRQSCFDLLVIASSRKDGQRGTISGLSKDELSHRAYEMLKIYRDCDAGAKILELLFCISSEHSVVVIKLMSVLSEKIRRAQEDFFEEIRTPVSGLFAAIALLLKDFEFKQSSQFSQEIINKSIELVSDNWNTVKKVLCEDVFEVQADQNASELGKLYEDTVINYAFRSVKESATLIGALVTSAPLNRDQISKCGSILFSQLLAIRHSGAFQSIIPSFGVCCECCAKVLPEQLDLWLKESLEIMGSRNKLITRRSGGIPYVLSNIVASAVNEGNTKIFTIAFERLVAIAERPVVEHEEEVDLPQVNAFNCIKVFFIDPALSQQCLEYINLCFELCTRHFTSHLWSLRNCSVMLFTALQNRLFGKVGKSVSARLFFARHKGVRETLLKLLESSVDAALEVLNESQATNQKSRWQIESIFLVLTVLSRMKSTPGYEGLQPFRVQINRCLSSKTWKLRELASKTLPLLTNDYFCEAKELWSNESLALTNQNKLHGNLMAIKELLSLVSDEETLQRVFSHLSSQLIRRVDLLVIKNPSFTTANAFVEVLDIVLKSFDGVDSDELSQVIHMLGTHFLNLNSEYHVDGTRQILLTSMFGILLHYEDDKHKEILQLLGLSSDYFEVQIAAAKFMSTGSFMNFTASHVVEDTIIELINDDKTWSYVKSYFVKALGDRTQKISSETWFKLIDSGCGDKLVAACLENLGPVTTPDDNCYWDLIGQFARDDSPLDLRLAALRSLILFTEKNGSPEALFHIYRYLSDDEEELRIIAAQFLNENFLDLRGGPATIVPSKAADLFLDVFLLTFPSSTVQNLASAFIKDLFGEFSLRFNSNEQGVLFELESDNQFRNLTDEGLRLVRLIKSTAGSEIISRKYIDMVAQQLKDDRAQDGFLGWGSDPTNFAKLCIARYFAEGIDCSLDGLMRSRNCHPLIQEFLPENI</sequence>
<evidence type="ECO:0000259" key="5">
    <source>
        <dbReference type="Pfam" id="PF25151"/>
    </source>
</evidence>
<evidence type="ECO:0000256" key="2">
    <source>
        <dbReference type="ARBA" id="ARBA00022694"/>
    </source>
</evidence>
<name>A0A1G4IPH6_9SACH</name>
<feature type="domain" description="DUF2428" evidence="3">
    <location>
        <begin position="606"/>
        <end position="832"/>
    </location>
</feature>
<keyword evidence="7" id="KW-1185">Reference proteome</keyword>
<feature type="domain" description="tRNA (32-2'-O)-methyltransferase regulator THADA-like C-terminal TPR repeats region" evidence="5">
    <location>
        <begin position="834"/>
        <end position="987"/>
    </location>
</feature>
<dbReference type="STRING" id="1230905.A0A1G4IPH6"/>
<dbReference type="InterPro" id="IPR019442">
    <property type="entry name" value="THADA/TRM732_DUF2428"/>
</dbReference>
<dbReference type="InterPro" id="IPR016024">
    <property type="entry name" value="ARM-type_fold"/>
</dbReference>
<reference evidence="6 7" key="1">
    <citation type="submission" date="2016-03" db="EMBL/GenBank/DDBJ databases">
        <authorList>
            <person name="Devillers H."/>
        </authorList>
    </citation>
    <scope>NUCLEOTIDE SEQUENCE [LARGE SCALE GENOMIC DNA]</scope>
    <source>
        <strain evidence="6">CBS 11717</strain>
    </source>
</reference>
<dbReference type="EMBL" id="LT598462">
    <property type="protein sequence ID" value="SCU78636.1"/>
    <property type="molecule type" value="Genomic_DNA"/>
</dbReference>
<evidence type="ECO:0000313" key="6">
    <source>
        <dbReference type="EMBL" id="SCU78636.1"/>
    </source>
</evidence>
<dbReference type="Pfam" id="PF25150">
    <property type="entry name" value="TPR_Trm732"/>
    <property type="match status" value="1"/>
</dbReference>
<feature type="domain" description="tRNA (32-2'-O)-methyltransferase regulator THADA-like TPR repeats region" evidence="4">
    <location>
        <begin position="226"/>
        <end position="491"/>
    </location>
</feature>
<dbReference type="InterPro" id="IPR056843">
    <property type="entry name" value="THADA-like_TPR"/>
</dbReference>
<keyword evidence="2" id="KW-0819">tRNA processing</keyword>
<dbReference type="OrthoDB" id="73997at2759"/>
<proteinExistence type="inferred from homology"/>
<dbReference type="Pfam" id="PF10350">
    <property type="entry name" value="DUF2428"/>
    <property type="match status" value="1"/>
</dbReference>
<evidence type="ECO:0000259" key="4">
    <source>
        <dbReference type="Pfam" id="PF25150"/>
    </source>
</evidence>
<organism evidence="6 7">
    <name type="scientific">Lachancea mirantina</name>
    <dbReference type="NCBI Taxonomy" id="1230905"/>
    <lineage>
        <taxon>Eukaryota</taxon>
        <taxon>Fungi</taxon>
        <taxon>Dikarya</taxon>
        <taxon>Ascomycota</taxon>
        <taxon>Saccharomycotina</taxon>
        <taxon>Saccharomycetes</taxon>
        <taxon>Saccharomycetales</taxon>
        <taxon>Saccharomycetaceae</taxon>
        <taxon>Lachancea</taxon>
    </lineage>
</organism>
<dbReference type="PANTHER" id="PTHR14387:SF0">
    <property type="entry name" value="DUF2428 DOMAIN-CONTAINING PROTEIN"/>
    <property type="match status" value="1"/>
</dbReference>
<evidence type="ECO:0000313" key="7">
    <source>
        <dbReference type="Proteomes" id="UP000191024"/>
    </source>
</evidence>
<protein>
    <submittedName>
        <fullName evidence="6">LAMI_0A05314g1_1</fullName>
    </submittedName>
</protein>